<organism evidence="2 3">
    <name type="scientific">Cuscuta europaea</name>
    <name type="common">European dodder</name>
    <dbReference type="NCBI Taxonomy" id="41803"/>
    <lineage>
        <taxon>Eukaryota</taxon>
        <taxon>Viridiplantae</taxon>
        <taxon>Streptophyta</taxon>
        <taxon>Embryophyta</taxon>
        <taxon>Tracheophyta</taxon>
        <taxon>Spermatophyta</taxon>
        <taxon>Magnoliopsida</taxon>
        <taxon>eudicotyledons</taxon>
        <taxon>Gunneridae</taxon>
        <taxon>Pentapetalae</taxon>
        <taxon>asterids</taxon>
        <taxon>lamiids</taxon>
        <taxon>Solanales</taxon>
        <taxon>Convolvulaceae</taxon>
        <taxon>Cuscuteae</taxon>
        <taxon>Cuscuta</taxon>
        <taxon>Cuscuta subgen. Cuscuta</taxon>
    </lineage>
</organism>
<keyword evidence="1" id="KW-0812">Transmembrane</keyword>
<keyword evidence="1" id="KW-0472">Membrane</keyword>
<dbReference type="EMBL" id="CAMAPE010000005">
    <property type="protein sequence ID" value="CAH9069190.1"/>
    <property type="molecule type" value="Genomic_DNA"/>
</dbReference>
<evidence type="ECO:0000256" key="1">
    <source>
        <dbReference type="SAM" id="Phobius"/>
    </source>
</evidence>
<dbReference type="PANTHER" id="PTHR21477:SF31">
    <property type="entry name" value="PROTEIN PHLOEM PROTEIN 2-LIKE A10-LIKE"/>
    <property type="match status" value="1"/>
</dbReference>
<protein>
    <submittedName>
        <fullName evidence="2">Uncharacterized protein</fullName>
    </submittedName>
</protein>
<dbReference type="AlphaFoldDB" id="A0A9P0YMC8"/>
<proteinExistence type="predicted"/>
<comment type="caution">
    <text evidence="2">The sequence shown here is derived from an EMBL/GenBank/DDBJ whole genome shotgun (WGS) entry which is preliminary data.</text>
</comment>
<sequence>MNNMDIESVKRGLSYYTRKNKKWVIAVGILGFTSYSAYKSYNSPAMVKRRQRFLGLFGSLASLAEMASNSANSISILSKDLNEFIQSDSDQVPPSIRQISKIAKSDEVSESLVRITASVTTGVLQGCQNTTGTTFLATASGFGVDRVLDKLFTDAGSGFASAVVGSFANNLVMAAFYSASPADGMR</sequence>
<reference evidence="2" key="1">
    <citation type="submission" date="2022-07" db="EMBL/GenBank/DDBJ databases">
        <authorList>
            <person name="Macas J."/>
            <person name="Novak P."/>
            <person name="Neumann P."/>
        </authorList>
    </citation>
    <scope>NUCLEOTIDE SEQUENCE</scope>
</reference>
<keyword evidence="3" id="KW-1185">Reference proteome</keyword>
<dbReference type="Proteomes" id="UP001152484">
    <property type="component" value="Unassembled WGS sequence"/>
</dbReference>
<dbReference type="InterPro" id="IPR019141">
    <property type="entry name" value="DUF2045"/>
</dbReference>
<evidence type="ECO:0000313" key="2">
    <source>
        <dbReference type="EMBL" id="CAH9069190.1"/>
    </source>
</evidence>
<evidence type="ECO:0000313" key="3">
    <source>
        <dbReference type="Proteomes" id="UP001152484"/>
    </source>
</evidence>
<gene>
    <name evidence="2" type="ORF">CEURO_LOCUS3099</name>
</gene>
<accession>A0A9P0YMC8</accession>
<feature type="non-terminal residue" evidence="2">
    <location>
        <position position="186"/>
    </location>
</feature>
<name>A0A9P0YMC8_CUSEU</name>
<dbReference type="OrthoDB" id="1641131at2759"/>
<dbReference type="PANTHER" id="PTHR21477">
    <property type="entry name" value="ZGC:172139"/>
    <property type="match status" value="1"/>
</dbReference>
<feature type="transmembrane region" description="Helical" evidence="1">
    <location>
        <begin position="23"/>
        <end position="41"/>
    </location>
</feature>
<keyword evidence="1" id="KW-1133">Transmembrane helix</keyword>